<dbReference type="CDD" id="cd00084">
    <property type="entry name" value="HMG-box_SF"/>
    <property type="match status" value="1"/>
</dbReference>
<name>A0A078ASU9_STYLE</name>
<feature type="domain" description="HMG box" evidence="6">
    <location>
        <begin position="211"/>
        <end position="281"/>
    </location>
</feature>
<dbReference type="PANTHER" id="PTHR48112:SF32">
    <property type="entry name" value="HIGH MOBILITY GROUP PROTEIN B3"/>
    <property type="match status" value="1"/>
</dbReference>
<keyword evidence="3 4" id="KW-0539">Nucleus</keyword>
<evidence type="ECO:0000313" key="8">
    <source>
        <dbReference type="Proteomes" id="UP000039865"/>
    </source>
</evidence>
<feature type="region of interest" description="Disordered" evidence="5">
    <location>
        <begin position="286"/>
        <end position="310"/>
    </location>
</feature>
<sequence length="364" mass="40755">MNLANPLLGNPMANPLLALAAAQQQQAQNQGQGQNSASQIFSGAAGLNPLQMQMNPMLMMQYMMGAQANLLAQQQLQQQQQQQLQQNQQKQTQNTKQVAPTTQPAVKKGKSKEGQIQEQQIGKTKVKKSKSAYIAFIEKNIAQVKSDNPGLEQAQIMKKTAEIWNSMDEVQKAPYKQIASDDKQRQVNQIQAQNPEKAKPAVKAPKARKERKGGITSYMVFSKLMREQYIKENPKISQNEVMTKSALQWKELTDDQKLQYKKMADQVNSQKEMTKALDNAKLNSISNGQNNVENTNTGSTDISQGSPMTNPIDFQSKIQANSVQNQFNANILGHQQFQDNPFNTLMQHIQQQQQQAAQNQPQGF</sequence>
<feature type="DNA-binding region" description="HMG box" evidence="4">
    <location>
        <begin position="211"/>
        <end position="281"/>
    </location>
</feature>
<keyword evidence="8" id="KW-1185">Reference proteome</keyword>
<organism evidence="7 8">
    <name type="scientific">Stylonychia lemnae</name>
    <name type="common">Ciliate</name>
    <dbReference type="NCBI Taxonomy" id="5949"/>
    <lineage>
        <taxon>Eukaryota</taxon>
        <taxon>Sar</taxon>
        <taxon>Alveolata</taxon>
        <taxon>Ciliophora</taxon>
        <taxon>Intramacronucleata</taxon>
        <taxon>Spirotrichea</taxon>
        <taxon>Stichotrichia</taxon>
        <taxon>Sporadotrichida</taxon>
        <taxon>Oxytrichidae</taxon>
        <taxon>Stylonychinae</taxon>
        <taxon>Stylonychia</taxon>
    </lineage>
</organism>
<evidence type="ECO:0000313" key="7">
    <source>
        <dbReference type="EMBL" id="CDW83903.1"/>
    </source>
</evidence>
<dbReference type="PANTHER" id="PTHR48112">
    <property type="entry name" value="HIGH MOBILITY GROUP PROTEIN DSP1"/>
    <property type="match status" value="1"/>
</dbReference>
<dbReference type="Pfam" id="PF00505">
    <property type="entry name" value="HMG_box"/>
    <property type="match status" value="2"/>
</dbReference>
<dbReference type="InterPro" id="IPR036910">
    <property type="entry name" value="HMG_box_dom_sf"/>
</dbReference>
<feature type="compositionally biased region" description="Low complexity" evidence="5">
    <location>
        <begin position="87"/>
        <end position="97"/>
    </location>
</feature>
<keyword evidence="2 4" id="KW-0238">DNA-binding</keyword>
<dbReference type="PROSITE" id="PS50118">
    <property type="entry name" value="HMG_BOX_2"/>
    <property type="match status" value="2"/>
</dbReference>
<protein>
    <recommendedName>
        <fullName evidence="6">HMG box domain-containing protein</fullName>
    </recommendedName>
</protein>
<dbReference type="EMBL" id="CCKQ01012293">
    <property type="protein sequence ID" value="CDW83903.1"/>
    <property type="molecule type" value="Genomic_DNA"/>
</dbReference>
<accession>A0A078ASU9</accession>
<dbReference type="OrthoDB" id="1919336at2759"/>
<dbReference type="Proteomes" id="UP000039865">
    <property type="component" value="Unassembled WGS sequence"/>
</dbReference>
<dbReference type="GO" id="GO:0005634">
    <property type="term" value="C:nucleus"/>
    <property type="evidence" value="ECO:0007669"/>
    <property type="project" value="UniProtKB-SubCell"/>
</dbReference>
<gene>
    <name evidence="7" type="primary">Contig14859.g15826</name>
    <name evidence="7" type="ORF">STYLEM_12956</name>
</gene>
<evidence type="ECO:0000256" key="4">
    <source>
        <dbReference type="PROSITE-ProRule" id="PRU00267"/>
    </source>
</evidence>
<feature type="DNA-binding region" description="HMG box" evidence="4">
    <location>
        <begin position="126"/>
        <end position="194"/>
    </location>
</feature>
<dbReference type="AlphaFoldDB" id="A0A078ASU9"/>
<dbReference type="Gene3D" id="1.10.30.10">
    <property type="entry name" value="High mobility group box domain"/>
    <property type="match status" value="2"/>
</dbReference>
<dbReference type="SUPFAM" id="SSF47095">
    <property type="entry name" value="HMG-box"/>
    <property type="match status" value="2"/>
</dbReference>
<evidence type="ECO:0000259" key="6">
    <source>
        <dbReference type="PROSITE" id="PS50118"/>
    </source>
</evidence>
<reference evidence="7 8" key="1">
    <citation type="submission" date="2014-06" db="EMBL/GenBank/DDBJ databases">
        <authorList>
            <person name="Swart Estienne"/>
        </authorList>
    </citation>
    <scope>NUCLEOTIDE SEQUENCE [LARGE SCALE GENOMIC DNA]</scope>
    <source>
        <strain evidence="7 8">130c</strain>
    </source>
</reference>
<dbReference type="SMART" id="SM00398">
    <property type="entry name" value="HMG"/>
    <property type="match status" value="2"/>
</dbReference>
<evidence type="ECO:0000256" key="1">
    <source>
        <dbReference type="ARBA" id="ARBA00004123"/>
    </source>
</evidence>
<evidence type="ECO:0000256" key="2">
    <source>
        <dbReference type="ARBA" id="ARBA00023125"/>
    </source>
</evidence>
<evidence type="ECO:0000256" key="5">
    <source>
        <dbReference type="SAM" id="MobiDB-lite"/>
    </source>
</evidence>
<dbReference type="InterPro" id="IPR050342">
    <property type="entry name" value="HMGB"/>
</dbReference>
<feature type="region of interest" description="Disordered" evidence="5">
    <location>
        <begin position="191"/>
        <end position="210"/>
    </location>
</feature>
<feature type="domain" description="HMG box" evidence="6">
    <location>
        <begin position="126"/>
        <end position="194"/>
    </location>
</feature>
<comment type="subcellular location">
    <subcellularLocation>
        <location evidence="1">Nucleus</location>
    </subcellularLocation>
</comment>
<dbReference type="CDD" id="cd21994">
    <property type="entry name" value="HMG-box_SSRP1-like"/>
    <property type="match status" value="1"/>
</dbReference>
<dbReference type="InterPro" id="IPR009071">
    <property type="entry name" value="HMG_box_dom"/>
</dbReference>
<proteinExistence type="predicted"/>
<evidence type="ECO:0000256" key="3">
    <source>
        <dbReference type="ARBA" id="ARBA00023242"/>
    </source>
</evidence>
<dbReference type="InParanoid" id="A0A078ASU9"/>
<dbReference type="GO" id="GO:0003677">
    <property type="term" value="F:DNA binding"/>
    <property type="evidence" value="ECO:0007669"/>
    <property type="project" value="UniProtKB-UniRule"/>
</dbReference>
<feature type="region of interest" description="Disordered" evidence="5">
    <location>
        <begin position="87"/>
        <end position="122"/>
    </location>
</feature>